<dbReference type="Pfam" id="PF00106">
    <property type="entry name" value="adh_short"/>
    <property type="match status" value="1"/>
</dbReference>
<sequence length="315" mass="33986">MPICSRRPGPPAPRAPRHAPSGRGDGGKGAPVKTILVTGANRGIGRLAAAELLRRGDRVILTARNPDRAAALRSELSAEIASGRAQVRPLDLASFASVRGLSAELIADGERLDAIVHNAGTLSPPPVRTITEDGIEQTLQIHAVAPWLLSTLLLPALARPSRLVFLGSSLHLPNSRGVPVRFSFDDPFLVEGYHPERAYKNAKLAQLWVVREWERRHGAEGVHADDLCPGFVPITASANTRGFMRVLLRRVMPIMPFATSPQAAARLEADWAERDPTIPGGAYFDGGTPTQPSEDARDDDTARSFWALLEAWAPV</sequence>
<dbReference type="PANTHER" id="PTHR43157:SF31">
    <property type="entry name" value="PHOSPHATIDYLINOSITOL-GLYCAN BIOSYNTHESIS CLASS F PROTEIN"/>
    <property type="match status" value="1"/>
</dbReference>
<comment type="caution">
    <text evidence="3">The sequence shown here is derived from an EMBL/GenBank/DDBJ whole genome shotgun (WGS) entry which is preliminary data.</text>
</comment>
<keyword evidence="1" id="KW-0560">Oxidoreductase</keyword>
<dbReference type="PANTHER" id="PTHR43157">
    <property type="entry name" value="PHOSPHATIDYLINOSITOL-GLYCAN BIOSYNTHESIS CLASS F PROTEIN-RELATED"/>
    <property type="match status" value="1"/>
</dbReference>
<name>A0A5C8UNW6_9MICO</name>
<evidence type="ECO:0000256" key="2">
    <source>
        <dbReference type="SAM" id="MobiDB-lite"/>
    </source>
</evidence>
<dbReference type="SUPFAM" id="SSF51735">
    <property type="entry name" value="NAD(P)-binding Rossmann-fold domains"/>
    <property type="match status" value="1"/>
</dbReference>
<feature type="region of interest" description="Disordered" evidence="2">
    <location>
        <begin position="279"/>
        <end position="299"/>
    </location>
</feature>
<evidence type="ECO:0000313" key="3">
    <source>
        <dbReference type="EMBL" id="TXN29923.1"/>
    </source>
</evidence>
<dbReference type="InterPro" id="IPR002347">
    <property type="entry name" value="SDR_fam"/>
</dbReference>
<dbReference type="AlphaFoldDB" id="A0A5C8UNW6"/>
<organism evidence="3 4">
    <name type="scientific">Lacisediminihabitans profunda</name>
    <dbReference type="NCBI Taxonomy" id="2594790"/>
    <lineage>
        <taxon>Bacteria</taxon>
        <taxon>Bacillati</taxon>
        <taxon>Actinomycetota</taxon>
        <taxon>Actinomycetes</taxon>
        <taxon>Micrococcales</taxon>
        <taxon>Microbacteriaceae</taxon>
        <taxon>Lacisediminihabitans</taxon>
    </lineage>
</organism>
<dbReference type="Proteomes" id="UP000321379">
    <property type="component" value="Unassembled WGS sequence"/>
</dbReference>
<dbReference type="InterPro" id="IPR036291">
    <property type="entry name" value="NAD(P)-bd_dom_sf"/>
</dbReference>
<protein>
    <submittedName>
        <fullName evidence="3">SDR family NAD(P)-dependent oxidoreductase</fullName>
    </submittedName>
</protein>
<evidence type="ECO:0000256" key="1">
    <source>
        <dbReference type="ARBA" id="ARBA00023002"/>
    </source>
</evidence>
<reference evidence="3 4" key="1">
    <citation type="submission" date="2019-08" db="EMBL/GenBank/DDBJ databases">
        <title>Bacterial whole genome sequence for Glaciihabitans sp. CHu50b-6-2.</title>
        <authorList>
            <person name="Jin L."/>
        </authorList>
    </citation>
    <scope>NUCLEOTIDE SEQUENCE [LARGE SCALE GENOMIC DNA]</scope>
    <source>
        <strain evidence="3 4">CHu50b-6-2</strain>
    </source>
</reference>
<dbReference type="EMBL" id="VRMG01000008">
    <property type="protein sequence ID" value="TXN29923.1"/>
    <property type="molecule type" value="Genomic_DNA"/>
</dbReference>
<dbReference type="Gene3D" id="3.40.50.720">
    <property type="entry name" value="NAD(P)-binding Rossmann-like Domain"/>
    <property type="match status" value="1"/>
</dbReference>
<gene>
    <name evidence="3" type="ORF">FVP33_12370</name>
</gene>
<proteinExistence type="predicted"/>
<keyword evidence="4" id="KW-1185">Reference proteome</keyword>
<dbReference type="PRINTS" id="PR00081">
    <property type="entry name" value="GDHRDH"/>
</dbReference>
<feature type="region of interest" description="Disordered" evidence="2">
    <location>
        <begin position="1"/>
        <end position="32"/>
    </location>
</feature>
<accession>A0A5C8UNW6</accession>
<dbReference type="GO" id="GO:0016491">
    <property type="term" value="F:oxidoreductase activity"/>
    <property type="evidence" value="ECO:0007669"/>
    <property type="project" value="UniProtKB-KW"/>
</dbReference>
<evidence type="ECO:0000313" key="4">
    <source>
        <dbReference type="Proteomes" id="UP000321379"/>
    </source>
</evidence>